<feature type="compositionally biased region" description="Basic and acidic residues" evidence="1">
    <location>
        <begin position="177"/>
        <end position="186"/>
    </location>
</feature>
<keyword evidence="2" id="KW-0812">Transmembrane</keyword>
<keyword evidence="2" id="KW-0472">Membrane</keyword>
<sequence>MSMLRFLAITLPRVLTDHKAPIRSPTTVAMHSSDNNSPLTGFSIPTNSDIPISTNPVTDGTSVQASNTMSTTSSSPISRSVQPHFTGCATHPKPPSAKANSNTPLIIGTTVGSIAFIILGMISLLLYRRRKTRRSEGIHQIREEDDIQVDSAEEHESERMPTGPVTTQNREPRFRHHQDSGWRPRDVSPPPPSESGHSNLIHVPPGYESAV</sequence>
<reference evidence="4 5" key="1">
    <citation type="submission" date="2024-01" db="EMBL/GenBank/DDBJ databases">
        <title>A draft genome for a cacao thread blight-causing isolate of Paramarasmius palmivorus.</title>
        <authorList>
            <person name="Baruah I.K."/>
            <person name="Bukari Y."/>
            <person name="Amoako-Attah I."/>
            <person name="Meinhardt L.W."/>
            <person name="Bailey B.A."/>
            <person name="Cohen S.P."/>
        </authorList>
    </citation>
    <scope>NUCLEOTIDE SEQUENCE [LARGE SCALE GENOMIC DNA]</scope>
    <source>
        <strain evidence="4 5">GH-12</strain>
    </source>
</reference>
<dbReference type="Proteomes" id="UP001383192">
    <property type="component" value="Unassembled WGS sequence"/>
</dbReference>
<evidence type="ECO:0000256" key="2">
    <source>
        <dbReference type="SAM" id="Phobius"/>
    </source>
</evidence>
<evidence type="ECO:0000313" key="5">
    <source>
        <dbReference type="Proteomes" id="UP001383192"/>
    </source>
</evidence>
<dbReference type="EMBL" id="JAYKXP010000137">
    <property type="protein sequence ID" value="KAK7023542.1"/>
    <property type="molecule type" value="Genomic_DNA"/>
</dbReference>
<dbReference type="AlphaFoldDB" id="A0AAW0BJA2"/>
<evidence type="ECO:0000256" key="1">
    <source>
        <dbReference type="SAM" id="MobiDB-lite"/>
    </source>
</evidence>
<protein>
    <submittedName>
        <fullName evidence="4">Uncharacterized protein</fullName>
    </submittedName>
</protein>
<dbReference type="EMBL" id="JAYKXP010000104">
    <property type="protein sequence ID" value="KAK7026468.1"/>
    <property type="molecule type" value="Genomic_DNA"/>
</dbReference>
<gene>
    <name evidence="4" type="ORF">VNI00_015627</name>
    <name evidence="3" type="ORF">VNI00_016693</name>
</gene>
<evidence type="ECO:0000313" key="3">
    <source>
        <dbReference type="EMBL" id="KAK7023542.1"/>
    </source>
</evidence>
<feature type="region of interest" description="Disordered" evidence="1">
    <location>
        <begin position="57"/>
        <end position="101"/>
    </location>
</feature>
<organism evidence="4 5">
    <name type="scientific">Paramarasmius palmivorus</name>
    <dbReference type="NCBI Taxonomy" id="297713"/>
    <lineage>
        <taxon>Eukaryota</taxon>
        <taxon>Fungi</taxon>
        <taxon>Dikarya</taxon>
        <taxon>Basidiomycota</taxon>
        <taxon>Agaricomycotina</taxon>
        <taxon>Agaricomycetes</taxon>
        <taxon>Agaricomycetidae</taxon>
        <taxon>Agaricales</taxon>
        <taxon>Marasmiineae</taxon>
        <taxon>Marasmiaceae</taxon>
        <taxon>Paramarasmius</taxon>
    </lineage>
</organism>
<feature type="region of interest" description="Disordered" evidence="1">
    <location>
        <begin position="134"/>
        <end position="211"/>
    </location>
</feature>
<comment type="caution">
    <text evidence="4">The sequence shown here is derived from an EMBL/GenBank/DDBJ whole genome shotgun (WGS) entry which is preliminary data.</text>
</comment>
<accession>A0AAW0BJA2</accession>
<proteinExistence type="predicted"/>
<feature type="compositionally biased region" description="Low complexity" evidence="1">
    <location>
        <begin position="66"/>
        <end position="80"/>
    </location>
</feature>
<keyword evidence="5" id="KW-1185">Reference proteome</keyword>
<evidence type="ECO:0000313" key="4">
    <source>
        <dbReference type="EMBL" id="KAK7026468.1"/>
    </source>
</evidence>
<dbReference type="CDD" id="cd12087">
    <property type="entry name" value="TM_EGFR-like"/>
    <property type="match status" value="1"/>
</dbReference>
<keyword evidence="2" id="KW-1133">Transmembrane helix</keyword>
<name>A0AAW0BJA2_9AGAR</name>
<feature type="transmembrane region" description="Helical" evidence="2">
    <location>
        <begin position="105"/>
        <end position="127"/>
    </location>
</feature>